<dbReference type="NCBIfam" id="NF045639">
    <property type="entry name" value="GCX_COOH"/>
    <property type="match status" value="1"/>
</dbReference>
<dbReference type="Proteomes" id="UP001204144">
    <property type="component" value="Unassembled WGS sequence"/>
</dbReference>
<dbReference type="InterPro" id="IPR055015">
    <property type="entry name" value="GCX_COOH"/>
</dbReference>
<dbReference type="Pfam" id="PF00041">
    <property type="entry name" value="fn3"/>
    <property type="match status" value="1"/>
</dbReference>
<feature type="chain" id="PRO_5042103207" description="Fibronectin type-III domain-containing protein" evidence="2">
    <location>
        <begin position="22"/>
        <end position="961"/>
    </location>
</feature>
<accession>A0AAE3GYQ2</accession>
<dbReference type="InterPro" id="IPR008979">
    <property type="entry name" value="Galactose-bd-like_sf"/>
</dbReference>
<protein>
    <recommendedName>
        <fullName evidence="3">Fibronectin type-III domain-containing protein</fullName>
    </recommendedName>
</protein>
<dbReference type="InterPro" id="IPR036116">
    <property type="entry name" value="FN3_sf"/>
</dbReference>
<comment type="caution">
    <text evidence="4">The sequence shown here is derived from an EMBL/GenBank/DDBJ whole genome shotgun (WGS) entry which is preliminary data.</text>
</comment>
<dbReference type="Gene3D" id="2.60.120.1060">
    <property type="entry name" value="NPCBM/NEW2 domain"/>
    <property type="match status" value="1"/>
</dbReference>
<dbReference type="Pfam" id="PF03629">
    <property type="entry name" value="SASA"/>
    <property type="match status" value="1"/>
</dbReference>
<dbReference type="InterPro" id="IPR013222">
    <property type="entry name" value="Glyco_hyd_98_carb-bd"/>
</dbReference>
<evidence type="ECO:0000313" key="4">
    <source>
        <dbReference type="EMBL" id="MCP9761687.1"/>
    </source>
</evidence>
<dbReference type="InterPro" id="IPR013783">
    <property type="entry name" value="Ig-like_fold"/>
</dbReference>
<name>A0AAE3GYQ2_9BACT</name>
<evidence type="ECO:0000313" key="5">
    <source>
        <dbReference type="Proteomes" id="UP001204144"/>
    </source>
</evidence>
<evidence type="ECO:0000256" key="2">
    <source>
        <dbReference type="SAM" id="SignalP"/>
    </source>
</evidence>
<dbReference type="InterPro" id="IPR038637">
    <property type="entry name" value="NPCBM_sf"/>
</dbReference>
<dbReference type="SUPFAM" id="SSF49785">
    <property type="entry name" value="Galactose-binding domain-like"/>
    <property type="match status" value="1"/>
</dbReference>
<gene>
    <name evidence="4" type="ORF">EGI31_01885</name>
</gene>
<organism evidence="4 5">
    <name type="scientific">Lacihabitans soyangensis</name>
    <dbReference type="NCBI Taxonomy" id="869394"/>
    <lineage>
        <taxon>Bacteria</taxon>
        <taxon>Pseudomonadati</taxon>
        <taxon>Bacteroidota</taxon>
        <taxon>Cytophagia</taxon>
        <taxon>Cytophagales</taxon>
        <taxon>Leadbetterellaceae</taxon>
        <taxon>Lacihabitans</taxon>
    </lineage>
</organism>
<keyword evidence="2" id="KW-0732">Signal</keyword>
<dbReference type="EMBL" id="RJUF01000002">
    <property type="protein sequence ID" value="MCP9761687.1"/>
    <property type="molecule type" value="Genomic_DNA"/>
</dbReference>
<keyword evidence="5" id="KW-1185">Reference proteome</keyword>
<dbReference type="GO" id="GO:0016788">
    <property type="term" value="F:hydrolase activity, acting on ester bonds"/>
    <property type="evidence" value="ECO:0007669"/>
    <property type="project" value="UniProtKB-ARBA"/>
</dbReference>
<reference evidence="4 5" key="1">
    <citation type="submission" date="2018-11" db="EMBL/GenBank/DDBJ databases">
        <title>Novel bacteria species description.</title>
        <authorList>
            <person name="Han J.-H."/>
        </authorList>
    </citation>
    <scope>NUCLEOTIDE SEQUENCE [LARGE SCALE GENOMIC DNA]</scope>
    <source>
        <strain evidence="4 5">KCTC23259</strain>
    </source>
</reference>
<sequence>MKLSPKIIILLLLFHKLSAQITVSHPLNNAVYQRNSASQANLIISGTYSQPLATSVQARLLNPTNGSAISGFDWSIIQENPTMGYFQGQFSNVPAGWYTLEIRTVKSGTVLEAVSVNRVGIGDVFMIAGQSNGQGYFDNSNNPIGLASASEKVVTHDYGVYCSNQNFPMPVLGQIFELTKPSTAGFASWCYGRLGEQVVNTTGFPVAFFNSGASGSTSDNWKVSADGGATNNIFTGQQFCSHPDENNGRPYSIGLPYSNFKRGLNYYNSLFGARAVLWHQGESDKVQNVTASTYQSNVSYVINKSRNDFSSSLPWVISRVSFIDGAASSIITGAQTGLINNSNQIFAGPETDNINNNTIAGSRDNINLHFSKIVGMPLLADAWSSYLNPTFFNTSNPISANTPPTVSVSYVNSTQVTLTVPSGYSSYKWVSGDFSYGGSTFGTSNSLTVSSGTYRCWVTTANGNQQISSQVNVNQALLLANNGSSCTANAYLSDLKFVSASNGLGPIELNKTNGNSADGDGSAIVLKGQSYTKGIGVSNNSEIKYQIPSGQYYKFRSFIGISDDVSNACDNIGGVVFKLYGNETLLYTSPIIYRNSALQEVNINVFAYSSIRLKVEPVGSNTTCNRAVWADARLLCSLGDNVDPSPVTNLAASNTLTKCISFQWTHATDDQAIGGYYIYKDGIKIDTIPDTQNSYTITGLSSGNTIQFGVKAFDIVGNESATVSTTVSTVNVSIVYLGEDYFCVSRTYLPTQVIPAGGTFSIVSGPAASLNPTTGEFFSNNTGLFLCNYQINNGIPACSQDNNFYIGTTTPPTITPVISVNKPIVNLDSIVTFTSNACDGASTLIWSFSSSNATSVQYSPVSTGVYYAACKKNLCYVYSNNITVKVLPNCSSNLVLAPTADNLSSRINPLNFNSSNIITATNTIVPNNNVQYNAANAIVLNPGFSVDSGVKFSAKIQNCPN</sequence>
<dbReference type="RefSeq" id="WP_255035427.1">
    <property type="nucleotide sequence ID" value="NZ_RJUF01000002.1"/>
</dbReference>
<dbReference type="InterPro" id="IPR036514">
    <property type="entry name" value="SGNH_hydro_sf"/>
</dbReference>
<dbReference type="SMART" id="SM00776">
    <property type="entry name" value="NPCBM"/>
    <property type="match status" value="1"/>
</dbReference>
<dbReference type="SUPFAM" id="SSF52266">
    <property type="entry name" value="SGNH hydrolase"/>
    <property type="match status" value="1"/>
</dbReference>
<dbReference type="CDD" id="cd00063">
    <property type="entry name" value="FN3"/>
    <property type="match status" value="1"/>
</dbReference>
<feature type="domain" description="Fibronectin type-III" evidence="3">
    <location>
        <begin position="646"/>
        <end position="732"/>
    </location>
</feature>
<dbReference type="Pfam" id="PF08305">
    <property type="entry name" value="NPCBM"/>
    <property type="match status" value="1"/>
</dbReference>
<evidence type="ECO:0000256" key="1">
    <source>
        <dbReference type="ARBA" id="ARBA00022801"/>
    </source>
</evidence>
<dbReference type="AlphaFoldDB" id="A0AAE3GYQ2"/>
<dbReference type="SUPFAM" id="SSF49265">
    <property type="entry name" value="Fibronectin type III"/>
    <property type="match status" value="1"/>
</dbReference>
<dbReference type="PROSITE" id="PS50853">
    <property type="entry name" value="FN3"/>
    <property type="match status" value="1"/>
</dbReference>
<dbReference type="SMART" id="SM00060">
    <property type="entry name" value="FN3"/>
    <property type="match status" value="1"/>
</dbReference>
<keyword evidence="1" id="KW-0378">Hydrolase</keyword>
<dbReference type="InterPro" id="IPR003961">
    <property type="entry name" value="FN3_dom"/>
</dbReference>
<dbReference type="Gene3D" id="3.40.50.1110">
    <property type="entry name" value="SGNH hydrolase"/>
    <property type="match status" value="1"/>
</dbReference>
<dbReference type="InterPro" id="IPR005181">
    <property type="entry name" value="SASA"/>
</dbReference>
<feature type="signal peptide" evidence="2">
    <location>
        <begin position="1"/>
        <end position="21"/>
    </location>
</feature>
<dbReference type="Gene3D" id="2.60.40.10">
    <property type="entry name" value="Immunoglobulins"/>
    <property type="match status" value="1"/>
</dbReference>
<evidence type="ECO:0000259" key="3">
    <source>
        <dbReference type="PROSITE" id="PS50853"/>
    </source>
</evidence>
<proteinExistence type="predicted"/>